<proteinExistence type="predicted"/>
<evidence type="ECO:0000313" key="3">
    <source>
        <dbReference type="EMBL" id="SFK84205.1"/>
    </source>
</evidence>
<name>A0A1I4CTI0_9HYPH</name>
<protein>
    <recommendedName>
        <fullName evidence="2">Response regulatory domain-containing protein</fullName>
    </recommendedName>
</protein>
<gene>
    <name evidence="3" type="ORF">SAMN04488498_11486</name>
</gene>
<keyword evidence="4" id="KW-1185">Reference proteome</keyword>
<evidence type="ECO:0000259" key="2">
    <source>
        <dbReference type="PROSITE" id="PS50110"/>
    </source>
</evidence>
<accession>A0A1I4CTI0</accession>
<reference evidence="3 4" key="1">
    <citation type="submission" date="2016-10" db="EMBL/GenBank/DDBJ databases">
        <authorList>
            <person name="Varghese N."/>
            <person name="Submissions S."/>
        </authorList>
    </citation>
    <scope>NUCLEOTIDE SEQUENCE [LARGE SCALE GENOMIC DNA]</scope>
    <source>
        <strain evidence="3 4">DSM 21822</strain>
    </source>
</reference>
<dbReference type="EMBL" id="FOSL01000014">
    <property type="protein sequence ID" value="SFK84205.1"/>
    <property type="molecule type" value="Genomic_DNA"/>
</dbReference>
<dbReference type="SUPFAM" id="SSF52172">
    <property type="entry name" value="CheY-like"/>
    <property type="match status" value="1"/>
</dbReference>
<dbReference type="PROSITE" id="PS50110">
    <property type="entry name" value="RESPONSE_REGULATORY"/>
    <property type="match status" value="1"/>
</dbReference>
<sequence>MPRPRARAETNSILWSWRDGLRRRAIENILVLVVEDDALIQLELEAALYDGGFSTDTQSSEEAAIGKLEATPDFRALITDVNLMNVGDFIAEPLIINN</sequence>
<feature type="domain" description="Response regulatory" evidence="2">
    <location>
        <begin position="30"/>
        <end position="98"/>
    </location>
</feature>
<evidence type="ECO:0000256" key="1">
    <source>
        <dbReference type="PROSITE-ProRule" id="PRU00169"/>
    </source>
</evidence>
<organism evidence="3 4">
    <name type="scientific">Neomesorhizobium albiziae</name>
    <dbReference type="NCBI Taxonomy" id="335020"/>
    <lineage>
        <taxon>Bacteria</taxon>
        <taxon>Pseudomonadati</taxon>
        <taxon>Pseudomonadota</taxon>
        <taxon>Alphaproteobacteria</taxon>
        <taxon>Hyphomicrobiales</taxon>
        <taxon>Phyllobacteriaceae</taxon>
        <taxon>Neomesorhizobium</taxon>
    </lineage>
</organism>
<dbReference type="InterPro" id="IPR001789">
    <property type="entry name" value="Sig_transdc_resp-reg_receiver"/>
</dbReference>
<feature type="modified residue" description="4-aspartylphosphate" evidence="1">
    <location>
        <position position="80"/>
    </location>
</feature>
<evidence type="ECO:0000313" key="4">
    <source>
        <dbReference type="Proteomes" id="UP000323300"/>
    </source>
</evidence>
<dbReference type="GO" id="GO:0000160">
    <property type="term" value="P:phosphorelay signal transduction system"/>
    <property type="evidence" value="ECO:0007669"/>
    <property type="project" value="InterPro"/>
</dbReference>
<keyword evidence="1" id="KW-0597">Phosphoprotein</keyword>
<dbReference type="Proteomes" id="UP000323300">
    <property type="component" value="Unassembled WGS sequence"/>
</dbReference>
<dbReference type="Gene3D" id="3.40.50.2300">
    <property type="match status" value="1"/>
</dbReference>
<dbReference type="AlphaFoldDB" id="A0A1I4CTI0"/>
<dbReference type="InterPro" id="IPR011006">
    <property type="entry name" value="CheY-like_superfamily"/>
</dbReference>